<keyword evidence="3" id="KW-1185">Reference proteome</keyword>
<keyword evidence="1" id="KW-0732">Signal</keyword>
<accession>A0A1I2Y4X5</accession>
<dbReference type="EMBL" id="FOPU01000003">
    <property type="protein sequence ID" value="SFH20006.1"/>
    <property type="molecule type" value="Genomic_DNA"/>
</dbReference>
<protein>
    <submittedName>
        <fullName evidence="2">Uncharacterized protein</fullName>
    </submittedName>
</protein>
<dbReference type="Proteomes" id="UP000183635">
    <property type="component" value="Unassembled WGS sequence"/>
</dbReference>
<evidence type="ECO:0000313" key="2">
    <source>
        <dbReference type="EMBL" id="SFH20006.1"/>
    </source>
</evidence>
<dbReference type="STRING" id="34004.SAMN04488021_10317"/>
<reference evidence="2 3" key="1">
    <citation type="submission" date="2016-10" db="EMBL/GenBank/DDBJ databases">
        <authorList>
            <person name="de Groot N.N."/>
        </authorList>
    </citation>
    <scope>NUCLEOTIDE SEQUENCE [LARGE SCALE GENOMIC DNA]</scope>
    <source>
        <strain evidence="2 3">DSM 8537</strain>
    </source>
</reference>
<evidence type="ECO:0000256" key="1">
    <source>
        <dbReference type="SAM" id="SignalP"/>
    </source>
</evidence>
<feature type="chain" id="PRO_5010227825" evidence="1">
    <location>
        <begin position="19"/>
        <end position="145"/>
    </location>
</feature>
<organism evidence="2 3">
    <name type="scientific">Paracoccus aminovorans</name>
    <dbReference type="NCBI Taxonomy" id="34004"/>
    <lineage>
        <taxon>Bacteria</taxon>
        <taxon>Pseudomonadati</taxon>
        <taxon>Pseudomonadota</taxon>
        <taxon>Alphaproteobacteria</taxon>
        <taxon>Rhodobacterales</taxon>
        <taxon>Paracoccaceae</taxon>
        <taxon>Paracoccus</taxon>
    </lineage>
</organism>
<name>A0A1I2Y4X5_9RHOB</name>
<evidence type="ECO:0000313" key="3">
    <source>
        <dbReference type="Proteomes" id="UP000183635"/>
    </source>
</evidence>
<dbReference type="RefSeq" id="WP_074966169.1">
    <property type="nucleotide sequence ID" value="NZ_CBCRYP010000004.1"/>
</dbReference>
<proteinExistence type="predicted"/>
<gene>
    <name evidence="2" type="ORF">SAMN04488021_10317</name>
</gene>
<dbReference type="AlphaFoldDB" id="A0A1I2Y4X5"/>
<sequence length="145" mass="15553">MRLAFALALCLAPALALADIVPDRVMECTLIRRCNETNCLDVRQPLALELFHVDGEVIHQNGSQGIAARFARNGQVLETLADLYDDGGVELVLPSPGLPQLPPRPVVALYAKPNGPIRLAEVMGRAGHPKQDTGMWFGTCDGGLA</sequence>
<feature type="signal peptide" evidence="1">
    <location>
        <begin position="1"/>
        <end position="18"/>
    </location>
</feature>